<dbReference type="Proteomes" id="UP000245207">
    <property type="component" value="Unassembled WGS sequence"/>
</dbReference>
<feature type="transmembrane region" description="Helical" evidence="9">
    <location>
        <begin position="26"/>
        <end position="49"/>
    </location>
</feature>
<evidence type="ECO:0000256" key="1">
    <source>
        <dbReference type="ARBA" id="ARBA00004141"/>
    </source>
</evidence>
<protein>
    <submittedName>
        <fullName evidence="10">Oleosin</fullName>
    </submittedName>
</protein>
<dbReference type="GO" id="GO:0009791">
    <property type="term" value="P:post-embryonic development"/>
    <property type="evidence" value="ECO:0007669"/>
    <property type="project" value="UniProtKB-ARBA"/>
</dbReference>
<reference evidence="10 11" key="1">
    <citation type="journal article" date="2018" name="Mol. Plant">
        <title>The genome of Artemisia annua provides insight into the evolution of Asteraceae family and artemisinin biosynthesis.</title>
        <authorList>
            <person name="Shen Q."/>
            <person name="Zhang L."/>
            <person name="Liao Z."/>
            <person name="Wang S."/>
            <person name="Yan T."/>
            <person name="Shi P."/>
            <person name="Liu M."/>
            <person name="Fu X."/>
            <person name="Pan Q."/>
            <person name="Wang Y."/>
            <person name="Lv Z."/>
            <person name="Lu X."/>
            <person name="Zhang F."/>
            <person name="Jiang W."/>
            <person name="Ma Y."/>
            <person name="Chen M."/>
            <person name="Hao X."/>
            <person name="Li L."/>
            <person name="Tang Y."/>
            <person name="Lv G."/>
            <person name="Zhou Y."/>
            <person name="Sun X."/>
            <person name="Brodelius P.E."/>
            <person name="Rose J.K.C."/>
            <person name="Tang K."/>
        </authorList>
    </citation>
    <scope>NUCLEOTIDE SEQUENCE [LARGE SCALE GENOMIC DNA]</scope>
    <source>
        <strain evidence="11">cv. Huhao1</strain>
        <tissue evidence="10">Leaf</tissue>
    </source>
</reference>
<dbReference type="GO" id="GO:0019915">
    <property type="term" value="P:lipid storage"/>
    <property type="evidence" value="ECO:0007669"/>
    <property type="project" value="TreeGrafter"/>
</dbReference>
<evidence type="ECO:0000256" key="3">
    <source>
        <dbReference type="ARBA" id="ARBA00010858"/>
    </source>
</evidence>
<gene>
    <name evidence="10" type="ORF">CTI12_AA183650</name>
</gene>
<dbReference type="STRING" id="35608.A0A2U1P7Y4"/>
<accession>A0A2U1P7Y4</accession>
<evidence type="ECO:0000256" key="6">
    <source>
        <dbReference type="ARBA" id="ARBA00022989"/>
    </source>
</evidence>
<keyword evidence="11" id="KW-1185">Reference proteome</keyword>
<comment type="similarity">
    <text evidence="3">Belongs to the oleosin family.</text>
</comment>
<sequence>MDTQHETHITHQKYPHQQHEMTTKTMLISTIVAITIGGPLLAIMGFIFLATMTLFVVASPLLIIFSPLIAGAVFVLGAALFGFAMAGLMAISGLAALGWVLKTVRGEQVGLSLQSGMGKLLDYGENVKESVKDTGKEWASNLKETVQNSTDDKSDKTASRA</sequence>
<evidence type="ECO:0000256" key="8">
    <source>
        <dbReference type="SAM" id="MobiDB-lite"/>
    </source>
</evidence>
<evidence type="ECO:0000256" key="4">
    <source>
        <dbReference type="ARBA" id="ARBA00022677"/>
    </source>
</evidence>
<evidence type="ECO:0000256" key="7">
    <source>
        <dbReference type="ARBA" id="ARBA00023136"/>
    </source>
</evidence>
<proteinExistence type="inferred from homology"/>
<keyword evidence="7 9" id="KW-0472">Membrane</keyword>
<dbReference type="OrthoDB" id="1428009at2759"/>
<dbReference type="EMBL" id="PKPP01001541">
    <property type="protein sequence ID" value="PWA81858.1"/>
    <property type="molecule type" value="Genomic_DNA"/>
</dbReference>
<name>A0A2U1P7Y4_ARTAN</name>
<keyword evidence="6 9" id="KW-1133">Transmembrane helix</keyword>
<evidence type="ECO:0000313" key="11">
    <source>
        <dbReference type="Proteomes" id="UP000245207"/>
    </source>
</evidence>
<feature type="transmembrane region" description="Helical" evidence="9">
    <location>
        <begin position="54"/>
        <end position="74"/>
    </location>
</feature>
<evidence type="ECO:0000313" key="10">
    <source>
        <dbReference type="EMBL" id="PWA81858.1"/>
    </source>
</evidence>
<keyword evidence="4" id="KW-0551">Lipid droplet</keyword>
<dbReference type="InterPro" id="IPR000136">
    <property type="entry name" value="Oleosin"/>
</dbReference>
<feature type="transmembrane region" description="Helical" evidence="9">
    <location>
        <begin position="80"/>
        <end position="101"/>
    </location>
</feature>
<dbReference type="PANTHER" id="PTHR33203:SF37">
    <property type="entry name" value="GLYCINE-RICH PROTEIN _ OLEOSIN"/>
    <property type="match status" value="1"/>
</dbReference>
<organism evidence="10 11">
    <name type="scientific">Artemisia annua</name>
    <name type="common">Sweet wormwood</name>
    <dbReference type="NCBI Taxonomy" id="35608"/>
    <lineage>
        <taxon>Eukaryota</taxon>
        <taxon>Viridiplantae</taxon>
        <taxon>Streptophyta</taxon>
        <taxon>Embryophyta</taxon>
        <taxon>Tracheophyta</taxon>
        <taxon>Spermatophyta</taxon>
        <taxon>Magnoliopsida</taxon>
        <taxon>eudicotyledons</taxon>
        <taxon>Gunneridae</taxon>
        <taxon>Pentapetalae</taxon>
        <taxon>asterids</taxon>
        <taxon>campanulids</taxon>
        <taxon>Asterales</taxon>
        <taxon>Asteraceae</taxon>
        <taxon>Asteroideae</taxon>
        <taxon>Anthemideae</taxon>
        <taxon>Artemisiinae</taxon>
        <taxon>Artemisia</taxon>
    </lineage>
</organism>
<dbReference type="AlphaFoldDB" id="A0A2U1P7Y4"/>
<evidence type="ECO:0000256" key="2">
    <source>
        <dbReference type="ARBA" id="ARBA00004502"/>
    </source>
</evidence>
<feature type="compositionally biased region" description="Basic and acidic residues" evidence="8">
    <location>
        <begin position="150"/>
        <end position="161"/>
    </location>
</feature>
<dbReference type="PANTHER" id="PTHR33203">
    <property type="entry name" value="OLEOSIN"/>
    <property type="match status" value="1"/>
</dbReference>
<dbReference type="GO" id="GO:0048608">
    <property type="term" value="P:reproductive structure development"/>
    <property type="evidence" value="ECO:0007669"/>
    <property type="project" value="UniProtKB-ARBA"/>
</dbReference>
<feature type="region of interest" description="Disordered" evidence="8">
    <location>
        <begin position="134"/>
        <end position="161"/>
    </location>
</feature>
<comment type="caution">
    <text evidence="10">The sequence shown here is derived from an EMBL/GenBank/DDBJ whole genome shotgun (WGS) entry which is preliminary data.</text>
</comment>
<comment type="subcellular location">
    <subcellularLocation>
        <location evidence="2">Lipid droplet</location>
    </subcellularLocation>
    <subcellularLocation>
        <location evidence="1">Membrane</location>
        <topology evidence="1">Multi-pass membrane protein</topology>
    </subcellularLocation>
</comment>
<dbReference type="GO" id="GO:0012511">
    <property type="term" value="C:monolayer-surrounded lipid storage body"/>
    <property type="evidence" value="ECO:0007669"/>
    <property type="project" value="InterPro"/>
</dbReference>
<dbReference type="Pfam" id="PF01277">
    <property type="entry name" value="Oleosin"/>
    <property type="match status" value="1"/>
</dbReference>
<evidence type="ECO:0000256" key="9">
    <source>
        <dbReference type="SAM" id="Phobius"/>
    </source>
</evidence>
<dbReference type="GO" id="GO:0016020">
    <property type="term" value="C:membrane"/>
    <property type="evidence" value="ECO:0007669"/>
    <property type="project" value="UniProtKB-SubCell"/>
</dbReference>
<keyword evidence="5 9" id="KW-0812">Transmembrane</keyword>
<evidence type="ECO:0000256" key="5">
    <source>
        <dbReference type="ARBA" id="ARBA00022692"/>
    </source>
</evidence>